<feature type="non-terminal residue" evidence="1">
    <location>
        <position position="74"/>
    </location>
</feature>
<sequence>GPYGSIGIDYEFEKLLCKIFGQDFIDQFKIKRPAAWVDLMIAFDNPLNINLPFSFIDYYKKFRGHSVEHALRKS</sequence>
<dbReference type="AlphaFoldDB" id="A0ABD0P6Q6"/>
<protein>
    <submittedName>
        <fullName evidence="1">Uncharacterized protein</fullName>
    </submittedName>
</protein>
<reference evidence="1 2" key="1">
    <citation type="submission" date="2024-05" db="EMBL/GenBank/DDBJ databases">
        <title>Genome sequencing and assembly of Indian major carp, Cirrhinus mrigala (Hamilton, 1822).</title>
        <authorList>
            <person name="Mohindra V."/>
            <person name="Chowdhury L.M."/>
            <person name="Lal K."/>
            <person name="Jena J.K."/>
        </authorList>
    </citation>
    <scope>NUCLEOTIDE SEQUENCE [LARGE SCALE GENOMIC DNA]</scope>
    <source>
        <strain evidence="1">CM1030</strain>
        <tissue evidence="1">Blood</tissue>
    </source>
</reference>
<dbReference type="Proteomes" id="UP001529510">
    <property type="component" value="Unassembled WGS sequence"/>
</dbReference>
<proteinExistence type="predicted"/>
<gene>
    <name evidence="1" type="ORF">M9458_033911</name>
</gene>
<evidence type="ECO:0000313" key="1">
    <source>
        <dbReference type="EMBL" id="KAL0169315.1"/>
    </source>
</evidence>
<dbReference type="EMBL" id="JAMKFB020000017">
    <property type="protein sequence ID" value="KAL0169315.1"/>
    <property type="molecule type" value="Genomic_DNA"/>
</dbReference>
<evidence type="ECO:0000313" key="2">
    <source>
        <dbReference type="Proteomes" id="UP001529510"/>
    </source>
</evidence>
<keyword evidence="2" id="KW-1185">Reference proteome</keyword>
<name>A0ABD0P6Q6_CIRMR</name>
<dbReference type="PANTHER" id="PTHR14187">
    <property type="entry name" value="ALPHA KINASE/ELONGATION FACTOR 2 KINASE"/>
    <property type="match status" value="1"/>
</dbReference>
<dbReference type="PANTHER" id="PTHR14187:SF46">
    <property type="entry name" value="HEAT SHOCK 70 KDA PROTEIN 12A"/>
    <property type="match status" value="1"/>
</dbReference>
<organism evidence="1 2">
    <name type="scientific">Cirrhinus mrigala</name>
    <name type="common">Mrigala</name>
    <dbReference type="NCBI Taxonomy" id="683832"/>
    <lineage>
        <taxon>Eukaryota</taxon>
        <taxon>Metazoa</taxon>
        <taxon>Chordata</taxon>
        <taxon>Craniata</taxon>
        <taxon>Vertebrata</taxon>
        <taxon>Euteleostomi</taxon>
        <taxon>Actinopterygii</taxon>
        <taxon>Neopterygii</taxon>
        <taxon>Teleostei</taxon>
        <taxon>Ostariophysi</taxon>
        <taxon>Cypriniformes</taxon>
        <taxon>Cyprinidae</taxon>
        <taxon>Labeoninae</taxon>
        <taxon>Labeonini</taxon>
        <taxon>Cirrhinus</taxon>
    </lineage>
</organism>
<feature type="non-terminal residue" evidence="1">
    <location>
        <position position="1"/>
    </location>
</feature>
<comment type="caution">
    <text evidence="1">The sequence shown here is derived from an EMBL/GenBank/DDBJ whole genome shotgun (WGS) entry which is preliminary data.</text>
</comment>
<accession>A0ABD0P6Q6</accession>